<dbReference type="Gene3D" id="3.40.50.150">
    <property type="entry name" value="Vaccinia Virus protein VP39"/>
    <property type="match status" value="1"/>
</dbReference>
<evidence type="ECO:0000313" key="2">
    <source>
        <dbReference type="EMBL" id="KIF54649.1"/>
    </source>
</evidence>
<dbReference type="AlphaFoldDB" id="A0A0C1ZF31"/>
<name>A0A0C1ZF31_9VIBR</name>
<dbReference type="InterPro" id="IPR013216">
    <property type="entry name" value="Methyltransf_11"/>
</dbReference>
<dbReference type="EMBL" id="JPRD01000005">
    <property type="protein sequence ID" value="KIF54649.1"/>
    <property type="molecule type" value="Genomic_DNA"/>
</dbReference>
<dbReference type="PANTHER" id="PTHR43861">
    <property type="entry name" value="TRANS-ACONITATE 2-METHYLTRANSFERASE-RELATED"/>
    <property type="match status" value="1"/>
</dbReference>
<dbReference type="InterPro" id="IPR029063">
    <property type="entry name" value="SAM-dependent_MTases_sf"/>
</dbReference>
<dbReference type="PANTHER" id="PTHR43861:SF1">
    <property type="entry name" value="TRANS-ACONITATE 2-METHYLTRANSFERASE"/>
    <property type="match status" value="1"/>
</dbReference>
<evidence type="ECO:0000313" key="3">
    <source>
        <dbReference type="Proteomes" id="UP000031586"/>
    </source>
</evidence>
<accession>A0A0C1ZF31</accession>
<organism evidence="2 3">
    <name type="scientific">Vibrio owensii CAIM 1854 = LMG 25443</name>
    <dbReference type="NCBI Taxonomy" id="1229493"/>
    <lineage>
        <taxon>Bacteria</taxon>
        <taxon>Pseudomonadati</taxon>
        <taxon>Pseudomonadota</taxon>
        <taxon>Gammaproteobacteria</taxon>
        <taxon>Vibrionales</taxon>
        <taxon>Vibrionaceae</taxon>
        <taxon>Vibrio</taxon>
    </lineage>
</organism>
<dbReference type="PATRIC" id="fig|1229493.5.peg.4295"/>
<sequence length="239" mass="27280">MKQNIYDDDVFFEGYQSLRKNDSGYNRYLEEPTLRSLLPNLEGKKVLDIGCGFGDFSQYAVKHRASYYLGIDISEKMLSEAMVHKTVSVDFLHCSIEDYSYPEEEFDVVVASLCLHYIQDISAVFKKIFNSLKSDGTFVFSVEHPICTSLLKGLYETQGESHWPVDNYFNETKREQNWFVNGVVKFHRSVQSYVSTLLDAGFSIQGFSEPQPSEEDIAAVPELSIHKRRPAILVIKGGK</sequence>
<dbReference type="Proteomes" id="UP000031586">
    <property type="component" value="Unassembled WGS sequence"/>
</dbReference>
<gene>
    <name evidence="2" type="ORF">H735_01580</name>
</gene>
<feature type="domain" description="Methyltransferase type 11" evidence="1">
    <location>
        <begin position="47"/>
        <end position="140"/>
    </location>
</feature>
<evidence type="ECO:0000259" key="1">
    <source>
        <dbReference type="Pfam" id="PF08241"/>
    </source>
</evidence>
<dbReference type="Pfam" id="PF08241">
    <property type="entry name" value="Methyltransf_11"/>
    <property type="match status" value="1"/>
</dbReference>
<comment type="caution">
    <text evidence="2">The sequence shown here is derived from an EMBL/GenBank/DDBJ whole genome shotgun (WGS) entry which is preliminary data.</text>
</comment>
<dbReference type="GO" id="GO:0008757">
    <property type="term" value="F:S-adenosylmethionine-dependent methyltransferase activity"/>
    <property type="evidence" value="ECO:0007669"/>
    <property type="project" value="InterPro"/>
</dbReference>
<dbReference type="SUPFAM" id="SSF53335">
    <property type="entry name" value="S-adenosyl-L-methionine-dependent methyltransferases"/>
    <property type="match status" value="1"/>
</dbReference>
<proteinExistence type="predicted"/>
<protein>
    <recommendedName>
        <fullName evidence="1">Methyltransferase type 11 domain-containing protein</fullName>
    </recommendedName>
</protein>
<dbReference type="CDD" id="cd02440">
    <property type="entry name" value="AdoMet_MTases"/>
    <property type="match status" value="1"/>
</dbReference>
<reference evidence="2 3" key="1">
    <citation type="submission" date="2014-07" db="EMBL/GenBank/DDBJ databases">
        <title>Unique and conserved regions in Vibrio harveyi and related species in comparison with the shrimp pathogen Vibrio harveyi CAIM 1792.</title>
        <authorList>
            <person name="Espinoza-Valles I."/>
            <person name="Vora G."/>
            <person name="Leekitcharoenphon P."/>
            <person name="Ussery D."/>
            <person name="Hoj L."/>
            <person name="Gomez-Gil B."/>
        </authorList>
    </citation>
    <scope>NUCLEOTIDE SEQUENCE [LARGE SCALE GENOMIC DNA]</scope>
    <source>
        <strain evidence="3">CAIM 1854 / LMG 25443</strain>
    </source>
</reference>
<dbReference type="RefSeq" id="WP_020195707.1">
    <property type="nucleotide sequence ID" value="NZ_BAOH01000027.1"/>
</dbReference>